<keyword evidence="3 4" id="KW-0413">Isomerase</keyword>
<evidence type="ECO:0000313" key="4">
    <source>
        <dbReference type="EMBL" id="QUI23097.1"/>
    </source>
</evidence>
<dbReference type="GO" id="GO:0009073">
    <property type="term" value="P:aromatic amino acid family biosynthetic process"/>
    <property type="evidence" value="ECO:0007669"/>
    <property type="project" value="UniProtKB-UniRule"/>
</dbReference>
<dbReference type="AlphaFoldDB" id="A0A8J8SH67"/>
<comment type="catalytic activity">
    <reaction evidence="3">
        <text>chorismate = prephenate</text>
        <dbReference type="Rhea" id="RHEA:13897"/>
        <dbReference type="ChEBI" id="CHEBI:29748"/>
        <dbReference type="ChEBI" id="CHEBI:29934"/>
        <dbReference type="EC" id="5.4.99.5"/>
    </reaction>
</comment>
<dbReference type="CDD" id="cd02185">
    <property type="entry name" value="AroH"/>
    <property type="match status" value="1"/>
</dbReference>
<dbReference type="PANTHER" id="PTHR21164">
    <property type="entry name" value="CHORISMATE MUTASE"/>
    <property type="match status" value="1"/>
</dbReference>
<evidence type="ECO:0000313" key="5">
    <source>
        <dbReference type="Proteomes" id="UP000683246"/>
    </source>
</evidence>
<sequence>MIAIRGAITVETNTKENILKETKILLEEIIRKNNITNDQIVSVIFTATKDLTAAYPAVAARELGIVGAAILCLNEMYVENSLTMCLRVMIQLSINLPQDQAKHVYLKGAKVLRPDLVN</sequence>
<dbReference type="EC" id="5.4.99.5" evidence="1 3"/>
<feature type="binding site" evidence="2">
    <location>
        <position position="5"/>
    </location>
    <ligand>
        <name>prephenate</name>
        <dbReference type="ChEBI" id="CHEBI:29934"/>
    </ligand>
</feature>
<organism evidence="4 5">
    <name type="scientific">Vallitalea pronyensis</name>
    <dbReference type="NCBI Taxonomy" id="1348613"/>
    <lineage>
        <taxon>Bacteria</taxon>
        <taxon>Bacillati</taxon>
        <taxon>Bacillota</taxon>
        <taxon>Clostridia</taxon>
        <taxon>Lachnospirales</taxon>
        <taxon>Vallitaleaceae</taxon>
        <taxon>Vallitalea</taxon>
    </lineage>
</organism>
<dbReference type="NCBIfam" id="TIGR01796">
    <property type="entry name" value="CM_mono_aroH"/>
    <property type="match status" value="1"/>
</dbReference>
<dbReference type="KEGG" id="vpy:HZI73_12725"/>
<dbReference type="GO" id="GO:0008652">
    <property type="term" value="P:amino acid biosynthetic process"/>
    <property type="evidence" value="ECO:0007669"/>
    <property type="project" value="UniProtKB-UniRule"/>
</dbReference>
<dbReference type="Gene3D" id="3.30.1330.40">
    <property type="entry name" value="RutC-like"/>
    <property type="match status" value="1"/>
</dbReference>
<protein>
    <recommendedName>
        <fullName evidence="1 3">chorismate mutase</fullName>
        <ecNumber evidence="1 3">5.4.99.5</ecNumber>
    </recommendedName>
</protein>
<keyword evidence="5" id="KW-1185">Reference proteome</keyword>
<dbReference type="PANTHER" id="PTHR21164:SF0">
    <property type="entry name" value="CHORISMATE MUTASE AROH"/>
    <property type="match status" value="1"/>
</dbReference>
<keyword evidence="2 3" id="KW-0057">Aromatic amino acid biosynthesis</keyword>
<dbReference type="Proteomes" id="UP000683246">
    <property type="component" value="Chromosome"/>
</dbReference>
<keyword evidence="2 3" id="KW-0028">Amino-acid biosynthesis</keyword>
<name>A0A8J8SH67_9FIRM</name>
<dbReference type="PROSITE" id="PS51167">
    <property type="entry name" value="CHORISMATE_MUT_1"/>
    <property type="match status" value="1"/>
</dbReference>
<dbReference type="GO" id="GO:0004106">
    <property type="term" value="F:chorismate mutase activity"/>
    <property type="evidence" value="ECO:0007669"/>
    <property type="project" value="UniProtKB-UniRule"/>
</dbReference>
<dbReference type="EMBL" id="CP058649">
    <property type="protein sequence ID" value="QUI23097.1"/>
    <property type="molecule type" value="Genomic_DNA"/>
</dbReference>
<reference evidence="4" key="1">
    <citation type="submission" date="2020-07" db="EMBL/GenBank/DDBJ databases">
        <title>Vallitalea pronyensis genome.</title>
        <authorList>
            <person name="Postec A."/>
        </authorList>
    </citation>
    <scope>NUCLEOTIDE SEQUENCE</scope>
    <source>
        <strain evidence="4">FatNI3</strain>
    </source>
</reference>
<evidence type="ECO:0000256" key="2">
    <source>
        <dbReference type="PIRSR" id="PIRSR005965-1"/>
    </source>
</evidence>
<dbReference type="InterPro" id="IPR008243">
    <property type="entry name" value="Chorismate_mutase_AroH"/>
</dbReference>
<evidence type="ECO:0000256" key="3">
    <source>
        <dbReference type="PROSITE-ProRule" id="PRU00514"/>
    </source>
</evidence>
<dbReference type="UniPathway" id="UPA00120">
    <property type="reaction ID" value="UER00203"/>
</dbReference>
<gene>
    <name evidence="4" type="primary">aroH</name>
    <name evidence="4" type="ORF">HZI73_12725</name>
</gene>
<dbReference type="SUPFAM" id="SSF55298">
    <property type="entry name" value="YjgF-like"/>
    <property type="match status" value="1"/>
</dbReference>
<dbReference type="RefSeq" id="WP_212698597.1">
    <property type="nucleotide sequence ID" value="NZ_CP058649.1"/>
</dbReference>
<evidence type="ECO:0000256" key="1">
    <source>
        <dbReference type="NCBIfam" id="TIGR01796"/>
    </source>
</evidence>
<dbReference type="PIRSF" id="PIRSF005965">
    <property type="entry name" value="Chor_mut_AroH"/>
    <property type="match status" value="1"/>
</dbReference>
<feature type="binding site" evidence="2">
    <location>
        <position position="105"/>
    </location>
    <ligand>
        <name>prephenate</name>
        <dbReference type="ChEBI" id="CHEBI:29934"/>
    </ligand>
</feature>
<proteinExistence type="predicted"/>
<dbReference type="Pfam" id="PF07736">
    <property type="entry name" value="CM_1"/>
    <property type="match status" value="1"/>
</dbReference>
<accession>A0A8J8SH67</accession>
<feature type="binding site" evidence="2">
    <location>
        <position position="87"/>
    </location>
    <ligand>
        <name>prephenate</name>
        <dbReference type="ChEBI" id="CHEBI:29934"/>
    </ligand>
</feature>
<dbReference type="InterPro" id="IPR035959">
    <property type="entry name" value="RutC-like_sf"/>
</dbReference>
<dbReference type="GO" id="GO:0046417">
    <property type="term" value="P:chorismate metabolic process"/>
    <property type="evidence" value="ECO:0007669"/>
    <property type="project" value="TreeGrafter"/>
</dbReference>